<dbReference type="PANTHER" id="PTHR30603:SF47">
    <property type="entry name" value="RNA POLYMERASE SIGMA FACTOR SIGD, CHLOROPLASTIC"/>
    <property type="match status" value="1"/>
</dbReference>
<evidence type="ECO:0000256" key="1">
    <source>
        <dbReference type="ARBA" id="ARBA00023015"/>
    </source>
</evidence>
<keyword evidence="1" id="KW-0805">Transcription regulation</keyword>
<dbReference type="InterPro" id="IPR013325">
    <property type="entry name" value="RNA_pol_sigma_r2"/>
</dbReference>
<evidence type="ECO:0000259" key="5">
    <source>
        <dbReference type="PROSITE" id="PS00715"/>
    </source>
</evidence>
<dbReference type="CDD" id="cd06171">
    <property type="entry name" value="Sigma70_r4"/>
    <property type="match status" value="1"/>
</dbReference>
<dbReference type="PIRSF" id="PIRSF000770">
    <property type="entry name" value="RNA_pol_sigma-SigE/K"/>
    <property type="match status" value="1"/>
</dbReference>
<gene>
    <name evidence="6" type="ORF">A3F84_22705</name>
</gene>
<reference evidence="6 7" key="1">
    <citation type="journal article" date="2016" name="Nat. Commun.">
        <title>Thousands of microbial genomes shed light on interconnected biogeochemical processes in an aquifer system.</title>
        <authorList>
            <person name="Anantharaman K."/>
            <person name="Brown C.T."/>
            <person name="Hug L.A."/>
            <person name="Sharon I."/>
            <person name="Castelle C.J."/>
            <person name="Probst A.J."/>
            <person name="Thomas B.C."/>
            <person name="Singh A."/>
            <person name="Wilkins M.J."/>
            <person name="Karaoz U."/>
            <person name="Brodie E.L."/>
            <person name="Williams K.H."/>
            <person name="Hubbard S.S."/>
            <person name="Banfield J.F."/>
        </authorList>
    </citation>
    <scope>NUCLEOTIDE SEQUENCE [LARGE SCALE GENOMIC DNA]</scope>
    <source>
        <strain evidence="7">RIFCSPLOWO2_12_FULL_64_10</strain>
    </source>
</reference>
<dbReference type="GO" id="GO:0006352">
    <property type="term" value="P:DNA-templated transcription initiation"/>
    <property type="evidence" value="ECO:0007669"/>
    <property type="project" value="InterPro"/>
</dbReference>
<evidence type="ECO:0000256" key="3">
    <source>
        <dbReference type="ARBA" id="ARBA00023125"/>
    </source>
</evidence>
<dbReference type="Gene3D" id="1.10.10.10">
    <property type="entry name" value="Winged helix-like DNA-binding domain superfamily/Winged helix DNA-binding domain"/>
    <property type="match status" value="2"/>
</dbReference>
<dbReference type="Pfam" id="PF04539">
    <property type="entry name" value="Sigma70_r3"/>
    <property type="match status" value="1"/>
</dbReference>
<dbReference type="PROSITE" id="PS00715">
    <property type="entry name" value="SIGMA70_1"/>
    <property type="match status" value="1"/>
</dbReference>
<evidence type="ECO:0000313" key="7">
    <source>
        <dbReference type="Proteomes" id="UP000178606"/>
    </source>
</evidence>
<keyword evidence="2" id="KW-0731">Sigma factor</keyword>
<dbReference type="Gene3D" id="1.10.601.10">
    <property type="entry name" value="RNA Polymerase Primary Sigma Factor"/>
    <property type="match status" value="1"/>
</dbReference>
<feature type="domain" description="RNA polymerase sigma-70" evidence="5">
    <location>
        <begin position="78"/>
        <end position="91"/>
    </location>
</feature>
<evidence type="ECO:0000313" key="6">
    <source>
        <dbReference type="EMBL" id="OGG44147.1"/>
    </source>
</evidence>
<dbReference type="InterPro" id="IPR009042">
    <property type="entry name" value="RNA_pol_sigma70_r1_2"/>
</dbReference>
<dbReference type="AlphaFoldDB" id="A0A1F6C5J5"/>
<dbReference type="PRINTS" id="PR00046">
    <property type="entry name" value="SIGMA70FCT"/>
</dbReference>
<dbReference type="Pfam" id="PF04542">
    <property type="entry name" value="Sigma70_r2"/>
    <property type="match status" value="1"/>
</dbReference>
<evidence type="ECO:0000256" key="2">
    <source>
        <dbReference type="ARBA" id="ARBA00023082"/>
    </source>
</evidence>
<dbReference type="InterPro" id="IPR050239">
    <property type="entry name" value="Sigma-70_RNA_pol_init_factors"/>
</dbReference>
<dbReference type="InterPro" id="IPR007627">
    <property type="entry name" value="RNA_pol_sigma70_r2"/>
</dbReference>
<dbReference type="Pfam" id="PF04545">
    <property type="entry name" value="Sigma70_r4"/>
    <property type="match status" value="1"/>
</dbReference>
<evidence type="ECO:0000256" key="4">
    <source>
        <dbReference type="ARBA" id="ARBA00023163"/>
    </source>
</evidence>
<dbReference type="InterPro" id="IPR000943">
    <property type="entry name" value="RNA_pol_sigma70"/>
</dbReference>
<proteinExistence type="predicted"/>
<dbReference type="Pfam" id="PF00140">
    <property type="entry name" value="Sigma70_r1_2"/>
    <property type="match status" value="1"/>
</dbReference>
<name>A0A1F6C5J5_HANXR</name>
<dbReference type="InterPro" id="IPR013324">
    <property type="entry name" value="RNA_pol_sigma_r3/r4-like"/>
</dbReference>
<dbReference type="InterPro" id="IPR007624">
    <property type="entry name" value="RNA_pol_sigma70_r3"/>
</dbReference>
<dbReference type="GO" id="GO:0016987">
    <property type="term" value="F:sigma factor activity"/>
    <property type="evidence" value="ECO:0007669"/>
    <property type="project" value="UniProtKB-KW"/>
</dbReference>
<keyword evidence="4" id="KW-0804">Transcription</keyword>
<dbReference type="GO" id="GO:0003677">
    <property type="term" value="F:DNA binding"/>
    <property type="evidence" value="ECO:0007669"/>
    <property type="project" value="UniProtKB-KW"/>
</dbReference>
<dbReference type="SUPFAM" id="SSF88659">
    <property type="entry name" value="Sigma3 and sigma4 domains of RNA polymerase sigma factors"/>
    <property type="match status" value="2"/>
</dbReference>
<dbReference type="SUPFAM" id="SSF88946">
    <property type="entry name" value="Sigma2 domain of RNA polymerase sigma factors"/>
    <property type="match status" value="1"/>
</dbReference>
<dbReference type="EMBL" id="MFKF01000415">
    <property type="protein sequence ID" value="OGG44147.1"/>
    <property type="molecule type" value="Genomic_DNA"/>
</dbReference>
<dbReference type="InterPro" id="IPR007630">
    <property type="entry name" value="RNA_pol_sigma70_r4"/>
</dbReference>
<protein>
    <submittedName>
        <fullName evidence="6">RNA polymerase subunit sigma</fullName>
    </submittedName>
</protein>
<accession>A0A1F6C5J5</accession>
<organism evidence="6 7">
    <name type="scientific">Handelsmanbacteria sp. (strain RIFCSPLOWO2_12_FULL_64_10)</name>
    <dbReference type="NCBI Taxonomy" id="1817868"/>
    <lineage>
        <taxon>Bacteria</taxon>
        <taxon>Candidatus Handelsmaniibacteriota</taxon>
    </lineage>
</organism>
<dbReference type="InterPro" id="IPR014284">
    <property type="entry name" value="RNA_pol_sigma-70_dom"/>
</dbReference>
<sequence length="289" mass="32943">MELSRALHSAYDDVKDSLQRYLEDVAASQPLSSEEEIELARRIKLGDLNARTKLVEANLRFVISVAREYQNQGVPLADLISAGNIGLITAAERFDETKGFKFISYAVWWIRQAVLQTLAEHSRVVRLPLNRVDLLRRISRFSSDRQQETSQRPAEEEIAEELGISVDQVMETLASGQRILSLDATFDDNDENSLMEIMADSRQEPPDALLMRNSLEEEIEMALGTLEEREAEVVRLYFGLGGVNEMTLEEIGVKFGLTRERVRQIKEKALRKLRHPTRGKKLIPYAEEI</sequence>
<dbReference type="NCBIfam" id="TIGR02937">
    <property type="entry name" value="sigma70-ECF"/>
    <property type="match status" value="1"/>
</dbReference>
<dbReference type="PANTHER" id="PTHR30603">
    <property type="entry name" value="RNA POLYMERASE SIGMA FACTOR RPO"/>
    <property type="match status" value="1"/>
</dbReference>
<dbReference type="InterPro" id="IPR036388">
    <property type="entry name" value="WH-like_DNA-bd_sf"/>
</dbReference>
<dbReference type="Proteomes" id="UP000178606">
    <property type="component" value="Unassembled WGS sequence"/>
</dbReference>
<keyword evidence="3" id="KW-0238">DNA-binding</keyword>
<comment type="caution">
    <text evidence="6">The sequence shown here is derived from an EMBL/GenBank/DDBJ whole genome shotgun (WGS) entry which is preliminary data.</text>
</comment>